<dbReference type="PROSITE" id="PS50268">
    <property type="entry name" value="CADHERIN_2"/>
    <property type="match status" value="1"/>
</dbReference>
<comment type="caution">
    <text evidence="3">The sequence shown here is derived from an EMBL/GenBank/DDBJ whole genome shotgun (WGS) entry which is preliminary data.</text>
</comment>
<organism evidence="3 4">
    <name type="scientific">Flaviramulus aquimarinus</name>
    <dbReference type="NCBI Taxonomy" id="1170456"/>
    <lineage>
        <taxon>Bacteria</taxon>
        <taxon>Pseudomonadati</taxon>
        <taxon>Bacteroidota</taxon>
        <taxon>Flavobacteriia</taxon>
        <taxon>Flavobacteriales</taxon>
        <taxon>Flavobacteriaceae</taxon>
        <taxon>Flaviramulus</taxon>
    </lineage>
</organism>
<dbReference type="InterPro" id="IPR049804">
    <property type="entry name" value="Choice_anch_L"/>
</dbReference>
<feature type="signal peptide" evidence="1">
    <location>
        <begin position="1"/>
        <end position="30"/>
    </location>
</feature>
<keyword evidence="1" id="KW-0732">Signal</keyword>
<dbReference type="Pfam" id="PF13585">
    <property type="entry name" value="CHU_C"/>
    <property type="match status" value="1"/>
</dbReference>
<dbReference type="EMBL" id="BAABJH010000005">
    <property type="protein sequence ID" value="GAA4897107.1"/>
    <property type="molecule type" value="Genomic_DNA"/>
</dbReference>
<feature type="domain" description="Cadherin" evidence="2">
    <location>
        <begin position="382"/>
        <end position="441"/>
    </location>
</feature>
<dbReference type="NCBIfam" id="NF038133">
    <property type="entry name" value="choice_anch_L"/>
    <property type="match status" value="1"/>
</dbReference>
<feature type="chain" id="PRO_5045946840" description="Cadherin domain-containing protein" evidence="1">
    <location>
        <begin position="31"/>
        <end position="2181"/>
    </location>
</feature>
<accession>A0ABP9FG98</accession>
<gene>
    <name evidence="3" type="ORF">GCM10023311_22350</name>
</gene>
<dbReference type="NCBIfam" id="TIGR04131">
    <property type="entry name" value="Bac_Flav_CTERM"/>
    <property type="match status" value="1"/>
</dbReference>
<keyword evidence="4" id="KW-1185">Reference proteome</keyword>
<dbReference type="InterPro" id="IPR026341">
    <property type="entry name" value="T9SS_type_B"/>
</dbReference>
<sequence length="2181" mass="244039">MANKKLKPSMKYFFSLALFLCFIFSNVTHSQQISTDSSISLEQLILNNLAEGCVEITNIQSNVNGSSSNLESYGYFEKALSNFPFENGIVLSTGSVNSAGNTTNTNILAEGDDNWGTDTDLETALGISNTLNATSIEFDFVSFSNQVQFNYLLASEEYYETNPCNYSDGFAFLIKEADTANPYENIALIPGTNTPVNTTTIHENIVDFCAAQNEAYFEGFNIGDTNFNGRTTVFTANATITPNVKYHIKLVIADQTDYKFDSAVFIEGNSFNASVDLGSDVSTCANTVDLNADINNNLASYAWFLNDVLIPGENDATYAAITSGIYKVEITLQVNNTSCTIEDAIEVTLNGEQISGNISDFILCDTADNDGVENFDLNLKYYEILYSVPSGNYNISYHATDDDAKNNTNPIISAYSNTSNPETIHVRIEDTNNGCLAYPTFNLVVNEVPEINDPEPIIVCDIQDEDGNDGFRIIDLTQANDEITSGDTTLQVTYHYSQQDADNGYYQIYPPYININPTDTLYVRVYSSFTGCYTTTTIDVTVQPNPDINLEDRHYINACEENSDGFADFDLTSVLGNVLNGVTNATTTFHLNEADAQNGINEIANETNYQNIDPFFQLIYIRVVDNTTGCFSITPVELQTNLVEFGIDFKEYIICDDFSNDGIEDFHLSDIENDIKAEYGDLDVVFYESQDDLDNQTNPLNENIPFTVSSSPTILYTTVVDDVCKVNLLVDLVINPALELPDVNSVDYCDTDTDGYTSIVLSTFDNDLTAGISPVSINYFYSEIDAQNDENRLPPTFYNSSNPQTLYIRVFNPQIGCVAIKPIDINIITAPVVNYPDNIIICDDDQDAFSIVDLTNVVPDIVSDTSNLEISYFSDYWAAFNDENEIADPENFNATNQYIYFRVKSNTTSCFNISYVYINVNTLPIFPELSIFENCESGTNDIADFYFYVKDGEILNGQYGKQVLYFETEQNAIDRTNEIDKYNIYNNTSNPQTIFVRVESITDPECYDTASFGVEVGSIPLFNEPNDIKVCDDISNDAIETFDLTSTIDDIKEGMSENLTVTLHTSQYDAEYGYNEIDPNFTNYYNPQTIFARITNGTYCHGIADFTLSIVQVPSTTEPEPLKVCDVDYDGLVTFDLKQSEVQILGLRQDNLVITYHTSQDGVDNDTAIISDPENFNNTSNPQTVFIKINNIISNCWVSLPIELVADLPPAIVEFETYEICDNPASYFNLNDINTEIVDNDPDAIITYYLNSTDAEIGNAPISTDYNYTTTNDIIYIRVESAIRGCHYVYPFQLIVNPLPIANQPTDMESCDDVSADGFEIFDLSTQNTSVLGGQNPSAFSITYHGSNASANNNSTPLTTNYNAENDQIIYVRIENNVTGCYSTTQFNTIVHQYPNQVTPLVQCDVDYDETVIFDISSNENNLFTSPSSNIVISYFDDLTLIDNEASAIADPVNYNNSSNPQTIYIKVYNISADCYNVINQELIVTLPPAINEFETYEICDNPTRYFDLNTINDIIVTNDPDALISYHLSATDAEISNTPIPTDYTYVTTNDTIYIRIESADRGCHYVYPFQLIINPLPIANQPNTMEACDDASTDRFEIFDLSLQNAAILGSQNLDDYNITFHDNANSANNDDSALATNYNAENGQTIYARIENKATGCYSTTEFNTIVHIYPNEVQPLIQCDVDYDETVVFDISSNENNLFASPSSNIVISYFDDLTLIDNEASAIADPVNYNNSSNPQTIYIKVYNISADCYNVINQELIVTLPPAINEFETYEICDNPTRYFDLNTINDIIVTNDPDALISYHLSATDAEISNTPIPTDYTYITTNDTIYIRIESADRGCHYVYPFQLIINPLPIANQPDDIESCDNDYDNIYGFDLTTQDNQVLGTQSNSDFNISYYLNEDDANNSSNVLSNIHNVDVESIIYARIENNRTGCFSTTNFTAYVRRKPINDIKDQVICLENFPLQVTGETGYATDSYLWEPYGETDASIDISVIGEYSLTITSTFGCETKKTFNVIESEQATIEFEETVDFSDPNNITITVSGIGDYLYQLDDGEPQRSNFFTYVPIGERTITVIDVNGCLSVSKKVMIFDIPKFVTPNDDGYFDTWHITGVNQLEGTIIYIYNRYGKLMKTLPHTSAGWDGTYNGENMPSDDYWYSANIFYKGDQFQLKGHFTLRR</sequence>
<dbReference type="InterPro" id="IPR002126">
    <property type="entry name" value="Cadherin-like_dom"/>
</dbReference>
<reference evidence="4" key="1">
    <citation type="journal article" date="2019" name="Int. J. Syst. Evol. Microbiol.">
        <title>The Global Catalogue of Microorganisms (GCM) 10K type strain sequencing project: providing services to taxonomists for standard genome sequencing and annotation.</title>
        <authorList>
            <consortium name="The Broad Institute Genomics Platform"/>
            <consortium name="The Broad Institute Genome Sequencing Center for Infectious Disease"/>
            <person name="Wu L."/>
            <person name="Ma J."/>
        </authorList>
    </citation>
    <scope>NUCLEOTIDE SEQUENCE [LARGE SCALE GENOMIC DNA]</scope>
    <source>
        <strain evidence="4">JCM 18274</strain>
    </source>
</reference>
<protein>
    <recommendedName>
        <fullName evidence="2">Cadherin domain-containing protein</fullName>
    </recommendedName>
</protein>
<proteinExistence type="predicted"/>
<evidence type="ECO:0000313" key="3">
    <source>
        <dbReference type="EMBL" id="GAA4897107.1"/>
    </source>
</evidence>
<name>A0ABP9FG98_9FLAO</name>
<evidence type="ECO:0000313" key="4">
    <source>
        <dbReference type="Proteomes" id="UP001500433"/>
    </source>
</evidence>
<evidence type="ECO:0000259" key="2">
    <source>
        <dbReference type="PROSITE" id="PS50268"/>
    </source>
</evidence>
<evidence type="ECO:0000256" key="1">
    <source>
        <dbReference type="SAM" id="SignalP"/>
    </source>
</evidence>
<dbReference type="Proteomes" id="UP001500433">
    <property type="component" value="Unassembled WGS sequence"/>
</dbReference>